<dbReference type="Pfam" id="PF04304">
    <property type="entry name" value="DUF454"/>
    <property type="match status" value="1"/>
</dbReference>
<accession>A0AAE2ZK98</accession>
<keyword evidence="1" id="KW-0472">Membrane</keyword>
<feature type="transmembrane region" description="Helical" evidence="1">
    <location>
        <begin position="12"/>
        <end position="45"/>
    </location>
</feature>
<feature type="transmembrane region" description="Helical" evidence="1">
    <location>
        <begin position="102"/>
        <end position="119"/>
    </location>
</feature>
<name>A0AAE2ZK98_9HYPH</name>
<evidence type="ECO:0000313" key="3">
    <source>
        <dbReference type="Proteomes" id="UP001196509"/>
    </source>
</evidence>
<dbReference type="PIRSF" id="PIRSF016789">
    <property type="entry name" value="DUF454"/>
    <property type="match status" value="1"/>
</dbReference>
<dbReference type="GO" id="GO:0005886">
    <property type="term" value="C:plasma membrane"/>
    <property type="evidence" value="ECO:0007669"/>
    <property type="project" value="TreeGrafter"/>
</dbReference>
<reference evidence="2" key="1">
    <citation type="submission" date="2021-08" db="EMBL/GenBank/DDBJ databases">
        <title>Hoeflea bacterium WL0058 sp. nov., isolated from the sediment.</title>
        <authorList>
            <person name="Wang L."/>
            <person name="Zhang D."/>
        </authorList>
    </citation>
    <scope>NUCLEOTIDE SEQUENCE</scope>
    <source>
        <strain evidence="2">WL0058</strain>
    </source>
</reference>
<dbReference type="InterPro" id="IPR007401">
    <property type="entry name" value="DUF454"/>
</dbReference>
<dbReference type="RefSeq" id="WP_220229015.1">
    <property type="nucleotide sequence ID" value="NZ_JAICBX010000002.1"/>
</dbReference>
<keyword evidence="1" id="KW-1133">Transmembrane helix</keyword>
<dbReference type="Proteomes" id="UP001196509">
    <property type="component" value="Unassembled WGS sequence"/>
</dbReference>
<proteinExistence type="predicted"/>
<dbReference type="AlphaFoldDB" id="A0AAE2ZK98"/>
<protein>
    <submittedName>
        <fullName evidence="2">YbaN family protein</fullName>
    </submittedName>
</protein>
<feature type="transmembrane region" description="Helical" evidence="1">
    <location>
        <begin position="79"/>
        <end position="96"/>
    </location>
</feature>
<gene>
    <name evidence="2" type="ORF">K1W69_14425</name>
</gene>
<keyword evidence="3" id="KW-1185">Reference proteome</keyword>
<organism evidence="2 3">
    <name type="scientific">Flavimaribacter sediminis</name>
    <dbReference type="NCBI Taxonomy" id="2865987"/>
    <lineage>
        <taxon>Bacteria</taxon>
        <taxon>Pseudomonadati</taxon>
        <taxon>Pseudomonadota</taxon>
        <taxon>Alphaproteobacteria</taxon>
        <taxon>Hyphomicrobiales</taxon>
        <taxon>Rhizobiaceae</taxon>
        <taxon>Flavimaribacter</taxon>
    </lineage>
</organism>
<sequence length="131" mass="14181">MTASGPVLRYLWLAAGFLSFGAGIAGIVLPLVPTTPFLILSAYCFARSSDRLHDWLVNHPRFGPPIRDWRDHRAISTRGKRLSIVAMAAVLAISFAVGVKSWIIAIQFGVLIVMGLFILTRPSPPPDAGGQ</sequence>
<evidence type="ECO:0000313" key="2">
    <source>
        <dbReference type="EMBL" id="MBW8638389.1"/>
    </source>
</evidence>
<dbReference type="PANTHER" id="PTHR35813">
    <property type="entry name" value="INNER MEMBRANE PROTEIN YBAN"/>
    <property type="match status" value="1"/>
</dbReference>
<dbReference type="PANTHER" id="PTHR35813:SF1">
    <property type="entry name" value="INNER MEMBRANE PROTEIN YBAN"/>
    <property type="match status" value="1"/>
</dbReference>
<keyword evidence="1" id="KW-0812">Transmembrane</keyword>
<dbReference type="EMBL" id="JAICBX010000002">
    <property type="protein sequence ID" value="MBW8638389.1"/>
    <property type="molecule type" value="Genomic_DNA"/>
</dbReference>
<evidence type="ECO:0000256" key="1">
    <source>
        <dbReference type="SAM" id="Phobius"/>
    </source>
</evidence>
<comment type="caution">
    <text evidence="2">The sequence shown here is derived from an EMBL/GenBank/DDBJ whole genome shotgun (WGS) entry which is preliminary data.</text>
</comment>